<protein>
    <submittedName>
        <fullName evidence="1">Uncharacterized protein</fullName>
    </submittedName>
</protein>
<organism evidence="1">
    <name type="scientific">marine sediment metagenome</name>
    <dbReference type="NCBI Taxonomy" id="412755"/>
    <lineage>
        <taxon>unclassified sequences</taxon>
        <taxon>metagenomes</taxon>
        <taxon>ecological metagenomes</taxon>
    </lineage>
</organism>
<accession>X1H5E9</accession>
<dbReference type="AlphaFoldDB" id="X1H5E9"/>
<reference evidence="1" key="1">
    <citation type="journal article" date="2014" name="Front. Microbiol.">
        <title>High frequency of phylogenetically diverse reductive dehalogenase-homologous genes in deep subseafloor sedimentary metagenomes.</title>
        <authorList>
            <person name="Kawai M."/>
            <person name="Futagami T."/>
            <person name="Toyoda A."/>
            <person name="Takaki Y."/>
            <person name="Nishi S."/>
            <person name="Hori S."/>
            <person name="Arai W."/>
            <person name="Tsubouchi T."/>
            <person name="Morono Y."/>
            <person name="Uchiyama I."/>
            <person name="Ito T."/>
            <person name="Fujiyama A."/>
            <person name="Inagaki F."/>
            <person name="Takami H."/>
        </authorList>
    </citation>
    <scope>NUCLEOTIDE SEQUENCE</scope>
    <source>
        <strain evidence="1">Expedition CK06-06</strain>
    </source>
</reference>
<evidence type="ECO:0000313" key="1">
    <source>
        <dbReference type="EMBL" id="GAH52320.1"/>
    </source>
</evidence>
<gene>
    <name evidence="1" type="ORF">S03H2_31955</name>
</gene>
<dbReference type="EMBL" id="BARU01019406">
    <property type="protein sequence ID" value="GAH52320.1"/>
    <property type="molecule type" value="Genomic_DNA"/>
</dbReference>
<sequence length="67" mass="7765">MEEISIKITLTHDRDGMIFTHREMKLGGTTTGDLAMLLLELENAKQDIMRIHSRTGPLYSVHKKERR</sequence>
<name>X1H5E9_9ZZZZ</name>
<comment type="caution">
    <text evidence="1">The sequence shown here is derived from an EMBL/GenBank/DDBJ whole genome shotgun (WGS) entry which is preliminary data.</text>
</comment>
<proteinExistence type="predicted"/>